<dbReference type="PROSITE" id="PS50893">
    <property type="entry name" value="ABC_TRANSPORTER_2"/>
    <property type="match status" value="1"/>
</dbReference>
<dbReference type="AlphaFoldDB" id="A0A1B8R3Q7"/>
<dbReference type="InterPro" id="IPR047641">
    <property type="entry name" value="ABC_transpr_MalK/UgpC-like"/>
</dbReference>
<dbReference type="InterPro" id="IPR040582">
    <property type="entry name" value="OB_MalK-like"/>
</dbReference>
<dbReference type="InterPro" id="IPR027417">
    <property type="entry name" value="P-loop_NTPase"/>
</dbReference>
<dbReference type="Gene3D" id="2.40.50.140">
    <property type="entry name" value="Nucleic acid-binding proteins"/>
    <property type="match status" value="1"/>
</dbReference>
<evidence type="ECO:0000259" key="9">
    <source>
        <dbReference type="PROSITE" id="PS50893"/>
    </source>
</evidence>
<sequence length="391" mass="42511">MIECATTAAGGDRFLGQLFLNKVQKFYGDYEVLKGVQLDVRNGEFVVFVGPSGCGKSTLLRMIAGLDATSAGDIVIDGIRVNDLPPVKRGIAMVFQSYALYPHMTVFENIAFPLRVEKMEEEKLKAKVENAARILHLEQRLQQKPGMLSGGQRQRVAIGRAIVREPKIFLFDEPLSNLDAALRADMRIELAKLHRQLKATMIYVTHDQVEAMTMADRIVVLDSGDISQTGAPLELYHKPANQFVAGFIGNPKMNFLPVTCKSVSANGVEVEYQGQTALLPVTPRDGMTGKALTLGIRPEHIQLGGGDIVFTVTPTVIERLGANTVAYASLNGEAENFCAMLPGSVGIRADAPVATGINAVDCHLFDEVGVAFERRVELTEIDMNVINPTAA</sequence>
<dbReference type="InterPro" id="IPR015855">
    <property type="entry name" value="ABC_transpr_MalK-like"/>
</dbReference>
<dbReference type="SMART" id="SM00382">
    <property type="entry name" value="AAA"/>
    <property type="match status" value="1"/>
</dbReference>
<dbReference type="Pfam" id="PF00005">
    <property type="entry name" value="ABC_tran"/>
    <property type="match status" value="1"/>
</dbReference>
<keyword evidence="6" id="KW-0547">Nucleotide-binding</keyword>
<keyword evidence="5" id="KW-0997">Cell inner membrane</keyword>
<dbReference type="InterPro" id="IPR012340">
    <property type="entry name" value="NA-bd_OB-fold"/>
</dbReference>
<dbReference type="Gene3D" id="3.40.50.300">
    <property type="entry name" value="P-loop containing nucleotide triphosphate hydrolases"/>
    <property type="match status" value="1"/>
</dbReference>
<evidence type="ECO:0000256" key="7">
    <source>
        <dbReference type="ARBA" id="ARBA00022840"/>
    </source>
</evidence>
<dbReference type="InterPro" id="IPR008995">
    <property type="entry name" value="Mo/tungstate-bd_C_term_dom"/>
</dbReference>
<dbReference type="Pfam" id="PF17912">
    <property type="entry name" value="OB_MalK"/>
    <property type="match status" value="1"/>
</dbReference>
<organism evidence="10">
    <name type="scientific">Rhizobium leguminosarum bv. trifolii</name>
    <dbReference type="NCBI Taxonomy" id="386"/>
    <lineage>
        <taxon>Bacteria</taxon>
        <taxon>Pseudomonadati</taxon>
        <taxon>Pseudomonadota</taxon>
        <taxon>Alphaproteobacteria</taxon>
        <taxon>Hyphomicrobiales</taxon>
        <taxon>Rhizobiaceae</taxon>
        <taxon>Rhizobium/Agrobacterium group</taxon>
        <taxon>Rhizobium</taxon>
    </lineage>
</organism>
<dbReference type="GO" id="GO:1990060">
    <property type="term" value="C:maltose transport complex"/>
    <property type="evidence" value="ECO:0007669"/>
    <property type="project" value="TreeGrafter"/>
</dbReference>
<evidence type="ECO:0000256" key="3">
    <source>
        <dbReference type="ARBA" id="ARBA00022448"/>
    </source>
</evidence>
<dbReference type="Gene3D" id="2.40.50.100">
    <property type="match status" value="1"/>
</dbReference>
<dbReference type="CDD" id="cd03301">
    <property type="entry name" value="ABC_MalK_N"/>
    <property type="match status" value="1"/>
</dbReference>
<accession>A0A1B8R3Q7</accession>
<keyword evidence="7 10" id="KW-0067">ATP-binding</keyword>
<evidence type="ECO:0000256" key="8">
    <source>
        <dbReference type="ARBA" id="ARBA00023136"/>
    </source>
</evidence>
<dbReference type="EMBL" id="KX491469">
    <property type="protein sequence ID" value="AOO93833.1"/>
    <property type="molecule type" value="Genomic_DNA"/>
</dbReference>
<protein>
    <submittedName>
        <fullName evidence="10">Sugar ABC transporter ATP-binding protein</fullName>
    </submittedName>
</protein>
<dbReference type="FunFam" id="3.40.50.300:FF:000042">
    <property type="entry name" value="Maltose/maltodextrin ABC transporter, ATP-binding protein"/>
    <property type="match status" value="1"/>
</dbReference>
<dbReference type="InterPro" id="IPR017871">
    <property type="entry name" value="ABC_transporter-like_CS"/>
</dbReference>
<dbReference type="InterPro" id="IPR003439">
    <property type="entry name" value="ABC_transporter-like_ATP-bd"/>
</dbReference>
<dbReference type="InterPro" id="IPR003593">
    <property type="entry name" value="AAA+_ATPase"/>
</dbReference>
<evidence type="ECO:0000256" key="5">
    <source>
        <dbReference type="ARBA" id="ARBA00022519"/>
    </source>
</evidence>
<dbReference type="SUPFAM" id="SSF50331">
    <property type="entry name" value="MOP-like"/>
    <property type="match status" value="1"/>
</dbReference>
<evidence type="ECO:0000256" key="4">
    <source>
        <dbReference type="ARBA" id="ARBA00022475"/>
    </source>
</evidence>
<reference evidence="10" key="1">
    <citation type="journal article" date="2015" name="BMC Genomics">
        <title>Transcriptome profiling of a Rhizobium leguminosarum bv. trifolii rosR mutant reveals the role of the transcriptional regulator RosR in motility, synthesis of cell-surface components, and other cellular processes.</title>
        <authorList>
            <person name="Rachwal K."/>
            <person name="Matczynska E."/>
            <person name="Janczarek M."/>
        </authorList>
    </citation>
    <scope>NUCLEOTIDE SEQUENCE</scope>
    <source>
        <strain evidence="10">Rt24.2</strain>
    </source>
</reference>
<comment type="similarity">
    <text evidence="2">Belongs to the ABC transporter superfamily.</text>
</comment>
<keyword evidence="3" id="KW-0813">Transport</keyword>
<feature type="domain" description="ABC transporter" evidence="9">
    <location>
        <begin position="18"/>
        <end position="248"/>
    </location>
</feature>
<evidence type="ECO:0000313" key="10">
    <source>
        <dbReference type="EMBL" id="AOO93833.1"/>
    </source>
</evidence>
<keyword evidence="4" id="KW-1003">Cell membrane</keyword>
<name>A0A1B8R3Q7_RHILT</name>
<dbReference type="PANTHER" id="PTHR43875:SF3">
    <property type="entry name" value="MALTOSE_MALTODEXTRIN IMPORT ATP-BINDING PROTEIN MALK"/>
    <property type="match status" value="1"/>
</dbReference>
<dbReference type="GO" id="GO:0005524">
    <property type="term" value="F:ATP binding"/>
    <property type="evidence" value="ECO:0007669"/>
    <property type="project" value="UniProtKB-KW"/>
</dbReference>
<evidence type="ECO:0000256" key="1">
    <source>
        <dbReference type="ARBA" id="ARBA00004417"/>
    </source>
</evidence>
<proteinExistence type="inferred from homology"/>
<dbReference type="NCBIfam" id="NF008653">
    <property type="entry name" value="PRK11650.1"/>
    <property type="match status" value="1"/>
</dbReference>
<dbReference type="GO" id="GO:0016887">
    <property type="term" value="F:ATP hydrolysis activity"/>
    <property type="evidence" value="ECO:0007669"/>
    <property type="project" value="InterPro"/>
</dbReference>
<evidence type="ECO:0000256" key="6">
    <source>
        <dbReference type="ARBA" id="ARBA00022741"/>
    </source>
</evidence>
<evidence type="ECO:0000256" key="2">
    <source>
        <dbReference type="ARBA" id="ARBA00005417"/>
    </source>
</evidence>
<comment type="subcellular location">
    <subcellularLocation>
        <location evidence="1">Cell inner membrane</location>
        <topology evidence="1">Peripheral membrane protein</topology>
    </subcellularLocation>
</comment>
<keyword evidence="8" id="KW-0472">Membrane</keyword>
<dbReference type="GO" id="GO:0015423">
    <property type="term" value="F:ABC-type maltose transporter activity"/>
    <property type="evidence" value="ECO:0007669"/>
    <property type="project" value="TreeGrafter"/>
</dbReference>
<dbReference type="SUPFAM" id="SSF52540">
    <property type="entry name" value="P-loop containing nucleoside triphosphate hydrolases"/>
    <property type="match status" value="1"/>
</dbReference>
<reference evidence="10" key="2">
    <citation type="journal article" date="2016" name="Front. Microbiol.">
        <title>The Regulatory Protein RosR Affects Rhizobium leguminosarum bv. trifolii Protein Profiles, Cell Surface Properties, and Symbiosis with Clover.</title>
        <authorList>
            <person name="Rachwal K."/>
            <person name="Boguszewska A."/>
            <person name="Kopcinska J."/>
            <person name="Karas M."/>
            <person name="Tchorzewski M."/>
            <person name="Janczarek M."/>
        </authorList>
    </citation>
    <scope>NUCLEOTIDE SEQUENCE</scope>
    <source>
        <strain evidence="10">Rt24.2</strain>
    </source>
</reference>
<dbReference type="PANTHER" id="PTHR43875">
    <property type="entry name" value="MALTODEXTRIN IMPORT ATP-BINDING PROTEIN MSMX"/>
    <property type="match status" value="1"/>
</dbReference>
<dbReference type="PROSITE" id="PS00211">
    <property type="entry name" value="ABC_TRANSPORTER_1"/>
    <property type="match status" value="1"/>
</dbReference>
<dbReference type="GO" id="GO:0055052">
    <property type="term" value="C:ATP-binding cassette (ABC) transporter complex, substrate-binding subunit-containing"/>
    <property type="evidence" value="ECO:0007669"/>
    <property type="project" value="TreeGrafter"/>
</dbReference>